<evidence type="ECO:0000256" key="3">
    <source>
        <dbReference type="RuleBase" id="RU003718"/>
    </source>
</evidence>
<comment type="caution">
    <text evidence="5">The sequence shown here is derived from an EMBL/GenBank/DDBJ whole genome shotgun (WGS) entry which is preliminary data.</text>
</comment>
<proteinExistence type="inferred from homology"/>
<evidence type="ECO:0000256" key="1">
    <source>
        <dbReference type="ARBA" id="ARBA00009995"/>
    </source>
</evidence>
<protein>
    <recommendedName>
        <fullName evidence="4">Glycosyltransferase</fullName>
        <ecNumber evidence="4">2.4.1.-</ecNumber>
    </recommendedName>
</protein>
<gene>
    <name evidence="5" type="ORF">DH2020_001112</name>
</gene>
<dbReference type="InterPro" id="IPR035595">
    <property type="entry name" value="UDP_glycos_trans_CS"/>
</dbReference>
<dbReference type="PROSITE" id="PS00375">
    <property type="entry name" value="UDPGT"/>
    <property type="match status" value="1"/>
</dbReference>
<dbReference type="SUPFAM" id="SSF53756">
    <property type="entry name" value="UDP-Glycosyltransferase/glycogen phosphorylase"/>
    <property type="match status" value="1"/>
</dbReference>
<dbReference type="EC" id="2.4.1.-" evidence="4"/>
<organism evidence="5 6">
    <name type="scientific">Rehmannia glutinosa</name>
    <name type="common">Chinese foxglove</name>
    <dbReference type="NCBI Taxonomy" id="99300"/>
    <lineage>
        <taxon>Eukaryota</taxon>
        <taxon>Viridiplantae</taxon>
        <taxon>Streptophyta</taxon>
        <taxon>Embryophyta</taxon>
        <taxon>Tracheophyta</taxon>
        <taxon>Spermatophyta</taxon>
        <taxon>Magnoliopsida</taxon>
        <taxon>eudicotyledons</taxon>
        <taxon>Gunneridae</taxon>
        <taxon>Pentapetalae</taxon>
        <taxon>asterids</taxon>
        <taxon>lamiids</taxon>
        <taxon>Lamiales</taxon>
        <taxon>Orobanchaceae</taxon>
        <taxon>Rehmannieae</taxon>
        <taxon>Rehmannia</taxon>
    </lineage>
</organism>
<evidence type="ECO:0000313" key="5">
    <source>
        <dbReference type="EMBL" id="KAK6164248.1"/>
    </source>
</evidence>
<accession>A0ABR0XYU4</accession>
<dbReference type="Proteomes" id="UP001318860">
    <property type="component" value="Unassembled WGS sequence"/>
</dbReference>
<reference evidence="5 6" key="1">
    <citation type="journal article" date="2021" name="Comput. Struct. Biotechnol. J.">
        <title>De novo genome assembly of the potent medicinal plant Rehmannia glutinosa using nanopore technology.</title>
        <authorList>
            <person name="Ma L."/>
            <person name="Dong C."/>
            <person name="Song C."/>
            <person name="Wang X."/>
            <person name="Zheng X."/>
            <person name="Niu Y."/>
            <person name="Chen S."/>
            <person name="Feng W."/>
        </authorList>
    </citation>
    <scope>NUCLEOTIDE SEQUENCE [LARGE SCALE GENOMIC DNA]</scope>
    <source>
        <strain evidence="5">DH-2019</strain>
    </source>
</reference>
<dbReference type="InterPro" id="IPR002213">
    <property type="entry name" value="UDP_glucos_trans"/>
</dbReference>
<name>A0ABR0XYU4_REHGL</name>
<keyword evidence="2 3" id="KW-0808">Transferase</keyword>
<dbReference type="Pfam" id="PF00201">
    <property type="entry name" value="UDPGT"/>
    <property type="match status" value="1"/>
</dbReference>
<comment type="similarity">
    <text evidence="1 3">Belongs to the UDP-glycosyltransferase family.</text>
</comment>
<dbReference type="PANTHER" id="PTHR11926">
    <property type="entry name" value="GLUCOSYL/GLUCURONOSYL TRANSFERASES"/>
    <property type="match status" value="1"/>
</dbReference>
<dbReference type="PANTHER" id="PTHR11926:SF1553">
    <property type="entry name" value="GLYCOSYLTRANSFERASE"/>
    <property type="match status" value="1"/>
</dbReference>
<sequence>MEIGKQEGKSPHCLVLAFPLQGHVNPMLQFSKRLNYKGITRITIAVTKFFLKNAKDFPATSFPVETISDGFDNGGFEKVSPLEYYNRCWESGSDTLADLIEKLRSSGSGIDCLIYDPFFPWALDVAKKFGLMAAMFFTQSNSVNNIYFHAYKGELKLPISEPEIRIPGGLPVLKPGDLPSFIGEYESNPERSEFMLKQFRNVEKVDWIFVNTFYELEQEFLPVKAIGPSIPSWYLDKRLPDDKLYGLSAFKPITEPCINWLNKQQNKSVIYVSFGSFAQPGLDQMEELALALKMTQMNFLWVVRASEETKLPKNYRDDVSEKGLIVTWCHQLDVLAHEAIGCFLTHCGWNSTLEALSSGVPMVGLPQWSDQTTNAKFVEDVWKMGVRAKKDENGIVRRDEIIHCVSYVMEGETGEKIRRSAIKWKKLVRDAVDEGGSSNRSIEEFVSALVEPSILQFAPALNAPS</sequence>
<keyword evidence="3" id="KW-0328">Glycosyltransferase</keyword>
<keyword evidence="6" id="KW-1185">Reference proteome</keyword>
<dbReference type="CDD" id="cd03784">
    <property type="entry name" value="GT1_Gtf-like"/>
    <property type="match status" value="1"/>
</dbReference>
<evidence type="ECO:0000256" key="2">
    <source>
        <dbReference type="ARBA" id="ARBA00022679"/>
    </source>
</evidence>
<evidence type="ECO:0000256" key="4">
    <source>
        <dbReference type="RuleBase" id="RU362057"/>
    </source>
</evidence>
<evidence type="ECO:0000313" key="6">
    <source>
        <dbReference type="Proteomes" id="UP001318860"/>
    </source>
</evidence>
<dbReference type="Gene3D" id="3.40.50.2000">
    <property type="entry name" value="Glycogen Phosphorylase B"/>
    <property type="match status" value="2"/>
</dbReference>
<dbReference type="EMBL" id="JABTTQ020000001">
    <property type="protein sequence ID" value="KAK6164248.1"/>
    <property type="molecule type" value="Genomic_DNA"/>
</dbReference>